<sequence>MKKILLSIMIMFSTIFAVDFSQDTLYKADIDSQTAYNLQQKGAILIDVRTKREFEFAHPKDAINIPIFYEKFGQRVLNKDFVEQVDYLVKSNMEKEIILICRSGSRTKFAANILGQEGFSNIYNIKNGFAYDWSKTQLPISK</sequence>
<dbReference type="RefSeq" id="WP_114842209.1">
    <property type="nucleotide sequence ID" value="NZ_CP031219.1"/>
</dbReference>
<gene>
    <name evidence="3" type="ORF">CP985_08875</name>
</gene>
<protein>
    <recommendedName>
        <fullName evidence="2">Rhodanese domain-containing protein</fullName>
    </recommendedName>
</protein>
<reference evidence="3 4" key="1">
    <citation type="submission" date="2017-09" db="EMBL/GenBank/DDBJ databases">
        <title>Genomics of the genus Arcobacter.</title>
        <authorList>
            <person name="Perez-Cataluna A."/>
            <person name="Figueras M.J."/>
            <person name="Salas-Masso N."/>
        </authorList>
    </citation>
    <scope>NUCLEOTIDE SEQUENCE [LARGE SCALE GENOMIC DNA]</scope>
    <source>
        <strain evidence="3 4">CECT 7386</strain>
    </source>
</reference>
<comment type="caution">
    <text evidence="3">The sequence shown here is derived from an EMBL/GenBank/DDBJ whole genome shotgun (WGS) entry which is preliminary data.</text>
</comment>
<dbReference type="PANTHER" id="PTHR45431:SF3">
    <property type="entry name" value="RHODANESE-LIKE DOMAIN-CONTAINING PROTEIN 15, CHLOROPLASTIC"/>
    <property type="match status" value="1"/>
</dbReference>
<dbReference type="Pfam" id="PF00581">
    <property type="entry name" value="Rhodanese"/>
    <property type="match status" value="1"/>
</dbReference>
<dbReference type="SUPFAM" id="SSF52821">
    <property type="entry name" value="Rhodanese/Cell cycle control phosphatase"/>
    <property type="match status" value="1"/>
</dbReference>
<evidence type="ECO:0000313" key="4">
    <source>
        <dbReference type="Proteomes" id="UP000290092"/>
    </source>
</evidence>
<feature type="domain" description="Rhodanese" evidence="2">
    <location>
        <begin position="39"/>
        <end position="142"/>
    </location>
</feature>
<dbReference type="Proteomes" id="UP000290092">
    <property type="component" value="Unassembled WGS sequence"/>
</dbReference>
<dbReference type="InterPro" id="IPR001763">
    <property type="entry name" value="Rhodanese-like_dom"/>
</dbReference>
<dbReference type="InterPro" id="IPR036873">
    <property type="entry name" value="Rhodanese-like_dom_sf"/>
</dbReference>
<dbReference type="PROSITE" id="PS50206">
    <property type="entry name" value="RHODANESE_3"/>
    <property type="match status" value="1"/>
</dbReference>
<dbReference type="KEGG" id="amyt:AMYT_1796"/>
<feature type="signal peptide" evidence="1">
    <location>
        <begin position="1"/>
        <end position="17"/>
    </location>
</feature>
<dbReference type="Gene3D" id="3.40.250.10">
    <property type="entry name" value="Rhodanese-like domain"/>
    <property type="match status" value="1"/>
</dbReference>
<dbReference type="AlphaFoldDB" id="A0AAX2AEK5"/>
<dbReference type="SMART" id="SM00450">
    <property type="entry name" value="RHOD"/>
    <property type="match status" value="1"/>
</dbReference>
<accession>A0AAX2AEK5</accession>
<evidence type="ECO:0000256" key="1">
    <source>
        <dbReference type="SAM" id="SignalP"/>
    </source>
</evidence>
<proteinExistence type="predicted"/>
<keyword evidence="4" id="KW-1185">Reference proteome</keyword>
<dbReference type="PANTHER" id="PTHR45431">
    <property type="entry name" value="RHODANESE-LIKE DOMAIN-CONTAINING PROTEIN 15, CHLOROPLASTIC"/>
    <property type="match status" value="1"/>
</dbReference>
<dbReference type="InterPro" id="IPR052367">
    <property type="entry name" value="Thiosulfate_ST/Rhodanese-like"/>
</dbReference>
<dbReference type="EMBL" id="NXID01000030">
    <property type="protein sequence ID" value="RXK15353.1"/>
    <property type="molecule type" value="Genomic_DNA"/>
</dbReference>
<evidence type="ECO:0000313" key="3">
    <source>
        <dbReference type="EMBL" id="RXK15353.1"/>
    </source>
</evidence>
<evidence type="ECO:0000259" key="2">
    <source>
        <dbReference type="PROSITE" id="PS50206"/>
    </source>
</evidence>
<name>A0AAX2AEK5_9BACT</name>
<dbReference type="CDD" id="cd00158">
    <property type="entry name" value="RHOD"/>
    <property type="match status" value="1"/>
</dbReference>
<feature type="chain" id="PRO_5043466284" description="Rhodanese domain-containing protein" evidence="1">
    <location>
        <begin position="18"/>
        <end position="142"/>
    </location>
</feature>
<keyword evidence="1" id="KW-0732">Signal</keyword>
<organism evidence="3 4">
    <name type="scientific">Malaciobacter mytili LMG 24559</name>
    <dbReference type="NCBI Taxonomy" id="1032238"/>
    <lineage>
        <taxon>Bacteria</taxon>
        <taxon>Pseudomonadati</taxon>
        <taxon>Campylobacterota</taxon>
        <taxon>Epsilonproteobacteria</taxon>
        <taxon>Campylobacterales</taxon>
        <taxon>Arcobacteraceae</taxon>
        <taxon>Malaciobacter</taxon>
    </lineage>
</organism>